<keyword evidence="3 7" id="KW-0489">Methyltransferase</keyword>
<dbReference type="EMBL" id="SRSD01000005">
    <property type="protein sequence ID" value="KAA0891767.1"/>
    <property type="molecule type" value="Genomic_DNA"/>
</dbReference>
<comment type="caution">
    <text evidence="7">The sequence shown here is derived from an EMBL/GenBank/DDBJ whole genome shotgun (WGS) entry which is preliminary data.</text>
</comment>
<dbReference type="Gene3D" id="3.30.950.10">
    <property type="entry name" value="Methyltransferase, Cobalt-precorrin-4 Transmethylase, Domain 2"/>
    <property type="match status" value="1"/>
</dbReference>
<evidence type="ECO:0000313" key="8">
    <source>
        <dbReference type="Proteomes" id="UP000324298"/>
    </source>
</evidence>
<dbReference type="PANTHER" id="PTHR43182">
    <property type="entry name" value="COBALT-PRECORRIN-6B C(15)-METHYLTRANSFERASE (DECARBOXYLATING)"/>
    <property type="match status" value="1"/>
</dbReference>
<keyword evidence="5" id="KW-0949">S-adenosyl-L-methionine</keyword>
<evidence type="ECO:0000259" key="6">
    <source>
        <dbReference type="Pfam" id="PF00590"/>
    </source>
</evidence>
<dbReference type="SUPFAM" id="SSF53335">
    <property type="entry name" value="S-adenosyl-L-methionine-dependent methyltransferases"/>
    <property type="match status" value="1"/>
</dbReference>
<dbReference type="Pfam" id="PF00590">
    <property type="entry name" value="TP_methylase"/>
    <property type="match status" value="1"/>
</dbReference>
<dbReference type="InterPro" id="IPR050714">
    <property type="entry name" value="Cobalamin_biosynth_MTase"/>
</dbReference>
<dbReference type="InterPro" id="IPR014008">
    <property type="entry name" value="Cbl_synth_MTase_CbiT"/>
</dbReference>
<dbReference type="SUPFAM" id="SSF53790">
    <property type="entry name" value="Tetrapyrrole methylase"/>
    <property type="match status" value="1"/>
</dbReference>
<proteinExistence type="predicted"/>
<evidence type="ECO:0000256" key="2">
    <source>
        <dbReference type="ARBA" id="ARBA00022573"/>
    </source>
</evidence>
<dbReference type="GO" id="GO:0009236">
    <property type="term" value="P:cobalamin biosynthetic process"/>
    <property type="evidence" value="ECO:0007669"/>
    <property type="project" value="UniProtKB-UniPathway"/>
</dbReference>
<dbReference type="InterPro" id="IPR014777">
    <property type="entry name" value="4pyrrole_Mease_sub1"/>
</dbReference>
<dbReference type="NCBIfam" id="TIGR02467">
    <property type="entry name" value="CbiE"/>
    <property type="match status" value="1"/>
</dbReference>
<dbReference type="CDD" id="cd02440">
    <property type="entry name" value="AdoMet_MTases"/>
    <property type="match status" value="1"/>
</dbReference>
<feature type="domain" description="Tetrapyrrole methylase" evidence="6">
    <location>
        <begin position="5"/>
        <end position="188"/>
    </location>
</feature>
<dbReference type="InterPro" id="IPR000878">
    <property type="entry name" value="4pyrrol_Mease"/>
</dbReference>
<protein>
    <submittedName>
        <fullName evidence="7">Precorrin-6y C5,15-methyltransferase (Decarboxylating) subunit CbiE</fullName>
    </submittedName>
</protein>
<dbReference type="UniPathway" id="UPA00148"/>
<reference evidence="7 8" key="1">
    <citation type="submission" date="2019-04" db="EMBL/GenBank/DDBJ databases">
        <title>Geobacter ruber sp. nov., ferric-reducing bacteria isolated from paddy soil.</title>
        <authorList>
            <person name="Xu Z."/>
            <person name="Masuda Y."/>
            <person name="Itoh H."/>
            <person name="Senoo K."/>
        </authorList>
    </citation>
    <scope>NUCLEOTIDE SEQUENCE [LARGE SCALE GENOMIC DNA]</scope>
    <source>
        <strain evidence="7 8">Red88</strain>
    </source>
</reference>
<dbReference type="InterPro" id="IPR035996">
    <property type="entry name" value="4pyrrol_Methylase_sf"/>
</dbReference>
<name>A0A5A9XF29_9BACT</name>
<keyword evidence="4 7" id="KW-0808">Transferase</keyword>
<comment type="pathway">
    <text evidence="1">Cofactor biosynthesis; adenosylcobalamin biosynthesis.</text>
</comment>
<dbReference type="InterPro" id="IPR006365">
    <property type="entry name" value="Cbl_synth_CobL"/>
</dbReference>
<dbReference type="GO" id="GO:0032259">
    <property type="term" value="P:methylation"/>
    <property type="evidence" value="ECO:0007669"/>
    <property type="project" value="UniProtKB-KW"/>
</dbReference>
<dbReference type="PANTHER" id="PTHR43182:SF1">
    <property type="entry name" value="COBALT-PRECORRIN-7 C(5)-METHYLTRANSFERASE"/>
    <property type="match status" value="1"/>
</dbReference>
<evidence type="ECO:0000256" key="5">
    <source>
        <dbReference type="ARBA" id="ARBA00022691"/>
    </source>
</evidence>
<dbReference type="NCBIfam" id="TIGR02469">
    <property type="entry name" value="CbiT"/>
    <property type="match status" value="1"/>
</dbReference>
<dbReference type="RefSeq" id="WP_149307465.1">
    <property type="nucleotide sequence ID" value="NZ_SRSD01000005.1"/>
</dbReference>
<dbReference type="Gene3D" id="3.40.1010.10">
    <property type="entry name" value="Cobalt-precorrin-4 Transmethylase, Domain 1"/>
    <property type="match status" value="1"/>
</dbReference>
<dbReference type="CDD" id="cd11644">
    <property type="entry name" value="Precorrin-6Y-MT"/>
    <property type="match status" value="1"/>
</dbReference>
<dbReference type="AlphaFoldDB" id="A0A5A9XF29"/>
<gene>
    <name evidence="7" type="primary">cbiE</name>
    <name evidence="7" type="ORF">ET418_10040</name>
</gene>
<dbReference type="PIRSF" id="PIRSF036428">
    <property type="entry name" value="CobL"/>
    <property type="match status" value="1"/>
</dbReference>
<dbReference type="Pfam" id="PF01135">
    <property type="entry name" value="PCMT"/>
    <property type="match status" value="1"/>
</dbReference>
<dbReference type="Gene3D" id="3.40.50.150">
    <property type="entry name" value="Vaccinia Virus protein VP39"/>
    <property type="match status" value="1"/>
</dbReference>
<dbReference type="Proteomes" id="UP000324298">
    <property type="component" value="Unassembled WGS sequence"/>
</dbReference>
<dbReference type="OrthoDB" id="9787825at2"/>
<dbReference type="InterPro" id="IPR029063">
    <property type="entry name" value="SAM-dependent_MTases_sf"/>
</dbReference>
<evidence type="ECO:0000256" key="3">
    <source>
        <dbReference type="ARBA" id="ARBA00022603"/>
    </source>
</evidence>
<evidence type="ECO:0000313" key="7">
    <source>
        <dbReference type="EMBL" id="KAA0891767.1"/>
    </source>
</evidence>
<evidence type="ECO:0000256" key="1">
    <source>
        <dbReference type="ARBA" id="ARBA00004953"/>
    </source>
</evidence>
<evidence type="ECO:0000256" key="4">
    <source>
        <dbReference type="ARBA" id="ARBA00022679"/>
    </source>
</evidence>
<accession>A0A5A9XF29</accession>
<keyword evidence="8" id="KW-1185">Reference proteome</keyword>
<dbReference type="InterPro" id="IPR014776">
    <property type="entry name" value="4pyrrole_Mease_sub2"/>
</dbReference>
<dbReference type="InterPro" id="IPR012818">
    <property type="entry name" value="CbiE"/>
</dbReference>
<keyword evidence="2" id="KW-0169">Cobalamin biosynthesis</keyword>
<dbReference type="GO" id="GO:0008276">
    <property type="term" value="F:protein methyltransferase activity"/>
    <property type="evidence" value="ECO:0007669"/>
    <property type="project" value="InterPro"/>
</dbReference>
<sequence length="407" mass="44778">MTQQKIYLVGAGITGWEGFGSKALEIIGTAEVMIGHQRHLDCFPDFAGEKMPFGELSDILDFLKKTEKRVAILASGDPTFFGVSRFLLRNLAKERIEIFPNVTSMQYAFARIKEPWDDSIFVSVHGRGLQPAVDKIVAAEKACVLTDKNNTPAAIAAELIERGAEGYEAWLCEDLGLPGEKFTKTSVRGLLELPLQPSGLNILILIRTYAPNLTHYPLIGIDDEEFQTSKKLITKQEVRAVTLAKLQLQDDLVLWDVGAGSGSVSIEASNLMPNGRIFAVEQNAQCLAFIRENLKKFTTRNVKLVEGEAPDALDELPDPDRVFIGGSGGHLEEIIIAVDGRLKPEGVVVLNAVTLDTLTKSVEFLEDHGFTTEAACVNIAKTRNLTEYKMFEAQNPVYVITARKGNE</sequence>
<organism evidence="7 8">
    <name type="scientific">Oryzomonas rubra</name>
    <dbReference type="NCBI Taxonomy" id="2509454"/>
    <lineage>
        <taxon>Bacteria</taxon>
        <taxon>Pseudomonadati</taxon>
        <taxon>Thermodesulfobacteriota</taxon>
        <taxon>Desulfuromonadia</taxon>
        <taxon>Geobacterales</taxon>
        <taxon>Geobacteraceae</taxon>
        <taxon>Oryzomonas</taxon>
    </lineage>
</organism>